<evidence type="ECO:0000256" key="1">
    <source>
        <dbReference type="SAM" id="SignalP"/>
    </source>
</evidence>
<dbReference type="EMBL" id="JANUGU010000007">
    <property type="protein sequence ID" value="MCS0660187.1"/>
    <property type="molecule type" value="Genomic_DNA"/>
</dbReference>
<dbReference type="PROSITE" id="PS51257">
    <property type="entry name" value="PROKAR_LIPOPROTEIN"/>
    <property type="match status" value="1"/>
</dbReference>
<dbReference type="RefSeq" id="WP_258813376.1">
    <property type="nucleotide sequence ID" value="NZ_JANUGU010000007.1"/>
</dbReference>
<keyword evidence="3" id="KW-1185">Reference proteome</keyword>
<dbReference type="SUPFAM" id="SSF53850">
    <property type="entry name" value="Periplasmic binding protein-like II"/>
    <property type="match status" value="1"/>
</dbReference>
<name>A0ABT2D1T6_9BURK</name>
<dbReference type="Proteomes" id="UP001204621">
    <property type="component" value="Unassembled WGS sequence"/>
</dbReference>
<protein>
    <submittedName>
        <fullName evidence="2">Phosphate ABC transporter substrate-binding protein</fullName>
    </submittedName>
</protein>
<proteinExistence type="predicted"/>
<feature type="chain" id="PRO_5046861116" evidence="1">
    <location>
        <begin position="23"/>
        <end position="143"/>
    </location>
</feature>
<reference evidence="2 3" key="1">
    <citation type="submission" date="2022-08" db="EMBL/GenBank/DDBJ databases">
        <title>Reclassification of Massilia species as members of the genera Telluria, Duganella, Pseudoduganella, Mokoshia gen. nov. and Zemynaea gen. nov. using orthogonal and non-orthogonal genome-based approaches.</title>
        <authorList>
            <person name="Bowman J.P."/>
        </authorList>
    </citation>
    <scope>NUCLEOTIDE SEQUENCE [LARGE SCALE GENOMIC DNA]</scope>
    <source>
        <strain evidence="2 3">JCM 31606</strain>
    </source>
</reference>
<accession>A0ABT2D1T6</accession>
<feature type="signal peptide" evidence="1">
    <location>
        <begin position="1"/>
        <end position="22"/>
    </location>
</feature>
<evidence type="ECO:0000313" key="3">
    <source>
        <dbReference type="Proteomes" id="UP001204621"/>
    </source>
</evidence>
<keyword evidence="1" id="KW-0732">Signal</keyword>
<organism evidence="2 3">
    <name type="scientific">Massilia terrae</name>
    <dbReference type="NCBI Taxonomy" id="1811224"/>
    <lineage>
        <taxon>Bacteria</taxon>
        <taxon>Pseudomonadati</taxon>
        <taxon>Pseudomonadota</taxon>
        <taxon>Betaproteobacteria</taxon>
        <taxon>Burkholderiales</taxon>
        <taxon>Oxalobacteraceae</taxon>
        <taxon>Telluria group</taxon>
        <taxon>Massilia</taxon>
    </lineage>
</organism>
<evidence type="ECO:0000313" key="2">
    <source>
        <dbReference type="EMBL" id="MCS0660187.1"/>
    </source>
</evidence>
<comment type="caution">
    <text evidence="2">The sequence shown here is derived from an EMBL/GenBank/DDBJ whole genome shotgun (WGS) entry which is preliminary data.</text>
</comment>
<gene>
    <name evidence="2" type="ORF">NX778_19115</name>
</gene>
<sequence>MRAIVRQLFASTLLCLAAGACAGADIVVVVSSRSPLAALRMDQVAALFLSQEARFPDGSAAVPLDQPVGTALRDQFYQKVTGKTPAMLKAYWSKMVFTGRGQPARDLAGNAAVRKAVAGNLAMIGYIDRDALDDSVRPVLVIH</sequence>
<dbReference type="Gene3D" id="3.40.190.10">
    <property type="entry name" value="Periplasmic binding protein-like II"/>
    <property type="match status" value="1"/>
</dbReference>